<reference evidence="1" key="1">
    <citation type="submission" date="2015-01" db="EMBL/GenBank/DDBJ databases">
        <title>Genome of Flavobacterium hibernum DSM 12611.</title>
        <authorList>
            <person name="Stropko S.J."/>
            <person name="Pipes S.E."/>
            <person name="Newman J.D."/>
        </authorList>
    </citation>
    <scope>NUCLEOTIDE SEQUENCE [LARGE SCALE GENOMIC DNA]</scope>
    <source>
        <strain evidence="1">DSM 12611</strain>
    </source>
</reference>
<name>A0A0D0F206_9FLAO</name>
<comment type="caution">
    <text evidence="1">The sequence shown here is derived from an EMBL/GenBank/DDBJ whole genome shotgun (WGS) entry which is preliminary data.</text>
</comment>
<organism evidence="1">
    <name type="scientific">Flavobacterium hibernum</name>
    <dbReference type="NCBI Taxonomy" id="37752"/>
    <lineage>
        <taxon>Bacteria</taxon>
        <taxon>Pseudomonadati</taxon>
        <taxon>Bacteroidota</taxon>
        <taxon>Flavobacteriia</taxon>
        <taxon>Flavobacteriales</taxon>
        <taxon>Flavobacteriaceae</taxon>
        <taxon>Flavobacterium</taxon>
    </lineage>
</organism>
<dbReference type="STRING" id="37752.IW18_13110"/>
<dbReference type="Proteomes" id="UP000032061">
    <property type="component" value="Unassembled WGS sequence"/>
</dbReference>
<reference evidence="2 3" key="2">
    <citation type="submission" date="2016-11" db="EMBL/GenBank/DDBJ databases">
        <title>Whole genomes of Flavobacteriaceae.</title>
        <authorList>
            <person name="Stine C."/>
            <person name="Li C."/>
            <person name="Tadesse D."/>
        </authorList>
    </citation>
    <scope>NUCLEOTIDE SEQUENCE [LARGE SCALE GENOMIC DNA]</scope>
    <source>
        <strain evidence="2 3">ATCC 51468</strain>
    </source>
</reference>
<dbReference type="EMBL" id="MUGX01000035">
    <property type="protein sequence ID" value="OXA84108.1"/>
    <property type="molecule type" value="Genomic_DNA"/>
</dbReference>
<keyword evidence="3" id="KW-1185">Reference proteome</keyword>
<dbReference type="InterPro" id="IPR024302">
    <property type="entry name" value="SusD-like"/>
</dbReference>
<dbReference type="Pfam" id="PF12741">
    <property type="entry name" value="SusD-like"/>
    <property type="match status" value="1"/>
</dbReference>
<dbReference type="EMBL" id="JPRK01000011">
    <property type="protein sequence ID" value="KIO52067.1"/>
    <property type="molecule type" value="Genomic_DNA"/>
</dbReference>
<accession>A0A0D0F206</accession>
<dbReference type="AlphaFoldDB" id="A0A0D0F206"/>
<dbReference type="Gene3D" id="1.25.40.390">
    <property type="match status" value="1"/>
</dbReference>
<gene>
    <name evidence="2" type="ORF">B0A73_20660</name>
    <name evidence="1" type="ORF">IW18_13110</name>
</gene>
<evidence type="ECO:0000313" key="3">
    <source>
        <dbReference type="Proteomes" id="UP000198302"/>
    </source>
</evidence>
<evidence type="ECO:0008006" key="4">
    <source>
        <dbReference type="Google" id="ProtNLM"/>
    </source>
</evidence>
<protein>
    <recommendedName>
        <fullName evidence="4">SusD/RagB family nutrient-binding outer membrane lipoprotein</fullName>
    </recommendedName>
</protein>
<proteinExistence type="predicted"/>
<dbReference type="SUPFAM" id="SSF48452">
    <property type="entry name" value="TPR-like"/>
    <property type="match status" value="1"/>
</dbReference>
<dbReference type="PROSITE" id="PS51257">
    <property type="entry name" value="PROKAR_LIPOPROTEIN"/>
    <property type="match status" value="1"/>
</dbReference>
<dbReference type="Proteomes" id="UP000198302">
    <property type="component" value="Unassembled WGS sequence"/>
</dbReference>
<dbReference type="InterPro" id="IPR011990">
    <property type="entry name" value="TPR-like_helical_dom_sf"/>
</dbReference>
<dbReference type="OrthoDB" id="725917at2"/>
<sequence length="525" mass="58281">MKTNNIKKSLICFGLLALVGCTDNFDEINSNPDAFTQEEITQDFNHILGPFKNMFENVMVNTPGWKYQIAIDLSGNTWGGYSTAPGFDGANNLSYALTDKWNGAGWEAAYAQVMSNFLKVEKESKGKYDQFYALATIIKVETLHKVADAWGPIVYSQLGTTNAAIGYDSQQEVYGLMFKDLDFAVTELTKRIDAKEPSSFVNTDRSTYLGDYEKWVRYANSLRLRLAMRIVKVNPALAKSEAEKAISQKFGVMTAASDTFMVVKDVTQHPLRVASYEYNDSRMSADMESIMGGYNDPRMKVYFATSEQYPGEYKGIRTGGILGDKTLHMKFSNFGKVIKDDKQVVWMNAAEVYFLRAEGALRGWNMGGDAETLYKAGIAASFDQLSIGGASDYIANNVNTAKNYVDPIAPFNSGLAVNKVTVAWDNTATNEVKLQKIITQKWIANFPDGLEAWSDHRRTGYPKLLPILNNQSGGLITTEFGVRRINFVQTEKDGNPEGLKTGIAKLGGPDNGGTRTWWDVNAPNF</sequence>
<evidence type="ECO:0000313" key="1">
    <source>
        <dbReference type="EMBL" id="KIO52067.1"/>
    </source>
</evidence>
<dbReference type="RefSeq" id="WP_041518337.1">
    <property type="nucleotide sequence ID" value="NZ_JPRK01000011.1"/>
</dbReference>
<evidence type="ECO:0000313" key="2">
    <source>
        <dbReference type="EMBL" id="OXA84108.1"/>
    </source>
</evidence>